<dbReference type="HOGENOM" id="CLU_609637_0_0_1"/>
<dbReference type="Ensembl" id="ENSACAT00000009243.4">
    <property type="protein sequence ID" value="ENSACAP00000009050.3"/>
    <property type="gene ID" value="ENSACAG00000009208.4"/>
</dbReference>
<keyword evidence="3" id="KW-0732">Signal</keyword>
<dbReference type="Proteomes" id="UP000001646">
    <property type="component" value="Unplaced"/>
</dbReference>
<dbReference type="InterPro" id="IPR035976">
    <property type="entry name" value="Sushi/SCR/CCP_sf"/>
</dbReference>
<dbReference type="PANTHER" id="PTHR45785">
    <property type="entry name" value="COMPLEMENT FACTOR H-RELATED"/>
    <property type="match status" value="1"/>
</dbReference>
<dbReference type="CDD" id="cd00033">
    <property type="entry name" value="CCP"/>
    <property type="match status" value="3"/>
</dbReference>
<proteinExistence type="predicted"/>
<feature type="domain" description="Sushi" evidence="6">
    <location>
        <begin position="53"/>
        <end position="113"/>
    </location>
</feature>
<comment type="subcellular location">
    <subcellularLocation>
        <location evidence="1">Virion</location>
    </subcellularLocation>
</comment>
<evidence type="ECO:0000313" key="8">
    <source>
        <dbReference type="Proteomes" id="UP000001646"/>
    </source>
</evidence>
<evidence type="ECO:0000259" key="6">
    <source>
        <dbReference type="PROSITE" id="PS50923"/>
    </source>
</evidence>
<keyword evidence="4 5" id="KW-1015">Disulfide bond</keyword>
<evidence type="ECO:0000256" key="3">
    <source>
        <dbReference type="ARBA" id="ARBA00022729"/>
    </source>
</evidence>
<dbReference type="STRING" id="28377.ENSACAP00000009050"/>
<evidence type="ECO:0000256" key="5">
    <source>
        <dbReference type="PROSITE-ProRule" id="PRU00302"/>
    </source>
</evidence>
<dbReference type="InterPro" id="IPR000436">
    <property type="entry name" value="Sushi_SCR_CCP_dom"/>
</dbReference>
<organism evidence="7 8">
    <name type="scientific">Anolis carolinensis</name>
    <name type="common">Green anole</name>
    <name type="synonym">American chameleon</name>
    <dbReference type="NCBI Taxonomy" id="28377"/>
    <lineage>
        <taxon>Eukaryota</taxon>
        <taxon>Metazoa</taxon>
        <taxon>Chordata</taxon>
        <taxon>Craniata</taxon>
        <taxon>Vertebrata</taxon>
        <taxon>Euteleostomi</taxon>
        <taxon>Lepidosauria</taxon>
        <taxon>Squamata</taxon>
        <taxon>Bifurcata</taxon>
        <taxon>Unidentata</taxon>
        <taxon>Episquamata</taxon>
        <taxon>Toxicofera</taxon>
        <taxon>Iguania</taxon>
        <taxon>Dactyloidae</taxon>
        <taxon>Anolis</taxon>
    </lineage>
</organism>
<protein>
    <recommendedName>
        <fullName evidence="6">Sushi domain-containing protein</fullName>
    </recommendedName>
</protein>
<dbReference type="PANTHER" id="PTHR45785:SF2">
    <property type="entry name" value="COMPLEMENT FACTOR H-RELATED"/>
    <property type="match status" value="1"/>
</dbReference>
<dbReference type="GO" id="GO:0005615">
    <property type="term" value="C:extracellular space"/>
    <property type="evidence" value="ECO:0000318"/>
    <property type="project" value="GO_Central"/>
</dbReference>
<evidence type="ECO:0000256" key="2">
    <source>
        <dbReference type="ARBA" id="ARBA00022659"/>
    </source>
</evidence>
<dbReference type="PROSITE" id="PS50923">
    <property type="entry name" value="SUSHI"/>
    <property type="match status" value="3"/>
</dbReference>
<evidence type="ECO:0000313" key="7">
    <source>
        <dbReference type="Ensembl" id="ENSACAP00000009050.3"/>
    </source>
</evidence>
<dbReference type="Pfam" id="PF00084">
    <property type="entry name" value="Sushi"/>
    <property type="match status" value="4"/>
</dbReference>
<dbReference type="Bgee" id="ENSACAG00000009208">
    <property type="expression patterns" value="Expressed in liver and 9 other cell types or tissues"/>
</dbReference>
<accession>H9GEY8</accession>
<evidence type="ECO:0000256" key="4">
    <source>
        <dbReference type="ARBA" id="ARBA00023157"/>
    </source>
</evidence>
<evidence type="ECO:0000256" key="1">
    <source>
        <dbReference type="ARBA" id="ARBA00004328"/>
    </source>
</evidence>
<keyword evidence="2 5" id="KW-0768">Sushi</keyword>
<dbReference type="eggNOG" id="ENOG502QVSB">
    <property type="taxonomic scope" value="Eukaryota"/>
</dbReference>
<dbReference type="SUPFAM" id="SSF57535">
    <property type="entry name" value="Complement control module/SCR domain"/>
    <property type="match status" value="4"/>
</dbReference>
<dbReference type="GeneTree" id="ENSGT00940000154386"/>
<feature type="disulfide bond" evidence="5">
    <location>
        <begin position="149"/>
        <end position="176"/>
    </location>
</feature>
<dbReference type="GO" id="GO:0001851">
    <property type="term" value="F:complement component C3b binding"/>
    <property type="evidence" value="ECO:0000318"/>
    <property type="project" value="GO_Central"/>
</dbReference>
<feature type="domain" description="Sushi" evidence="6">
    <location>
        <begin position="179"/>
        <end position="235"/>
    </location>
</feature>
<dbReference type="Gene3D" id="2.10.70.10">
    <property type="entry name" value="Complement Module, domain 1"/>
    <property type="match status" value="4"/>
</dbReference>
<dbReference type="AlphaFoldDB" id="H9GEY8"/>
<name>H9GEY8_ANOCA</name>
<feature type="disulfide bond" evidence="5">
    <location>
        <begin position="84"/>
        <end position="111"/>
    </location>
</feature>
<reference evidence="7" key="3">
    <citation type="submission" date="2025-09" db="UniProtKB">
        <authorList>
            <consortium name="Ensembl"/>
        </authorList>
    </citation>
    <scope>IDENTIFICATION</scope>
</reference>
<comment type="caution">
    <text evidence="5">Lacks conserved residue(s) required for the propagation of feature annotation.</text>
</comment>
<sequence>FAVTPSYRRRAAVMITHLPFLSRHGLPCVNVYVAAPNFFGVAVGHILQPLRKKPCGHPGDIESGSFELVEGEDFSFGARVEYRCEEGYKMLSHTNYRECRADGWSNDVPHCEITKCFPVREPKNGRILMTGIMDLDQDFPYGHLLQFECNDRFKIKGSNQIVCTSDGTWSPEVPTCVEITCEPPNIAHGRIRNSKPIYQNGERIQISCNDGYKPVDRDEATCTRDGWNTRVECIGLYVSKLNGIYGYSSPSHIFSCKKVPLYSVGISYLINVYKIETSFCTAKGWQPPPACTPKRCDYPHIQNGRLYHNEWEGSFPKRLGYRLDFICNNGFLPKSKDYWHSSYCTIRGWNPEPKCFSKLYNYNLNHSIKT</sequence>
<dbReference type="GO" id="GO:0006956">
    <property type="term" value="P:complement activation"/>
    <property type="evidence" value="ECO:0000318"/>
    <property type="project" value="GO_Central"/>
</dbReference>
<reference evidence="7" key="1">
    <citation type="submission" date="2009-12" db="EMBL/GenBank/DDBJ databases">
        <title>The Genome Sequence of Anolis carolinensis (Green Anole Lizard).</title>
        <authorList>
            <consortium name="The Genome Sequencing Platform"/>
            <person name="Di Palma F."/>
            <person name="Alfoldi J."/>
            <person name="Heiman D."/>
            <person name="Young S."/>
            <person name="Grabherr M."/>
            <person name="Johnson J."/>
            <person name="Lander E.S."/>
            <person name="Lindblad-Toh K."/>
        </authorList>
    </citation>
    <scope>NUCLEOTIDE SEQUENCE [LARGE SCALE GENOMIC DNA]</scope>
    <source>
        <strain evidence="7">JBL SC #1</strain>
    </source>
</reference>
<dbReference type="InParanoid" id="H9GEY8"/>
<dbReference type="InterPro" id="IPR051503">
    <property type="entry name" value="ComplSys_Reg/VirEntry_Med"/>
</dbReference>
<dbReference type="SMART" id="SM00032">
    <property type="entry name" value="CCP"/>
    <property type="match status" value="4"/>
</dbReference>
<keyword evidence="8" id="KW-1185">Reference proteome</keyword>
<reference evidence="7" key="2">
    <citation type="submission" date="2025-08" db="UniProtKB">
        <authorList>
            <consortium name="Ensembl"/>
        </authorList>
    </citation>
    <scope>IDENTIFICATION</scope>
</reference>
<feature type="domain" description="Sushi" evidence="6">
    <location>
        <begin position="114"/>
        <end position="178"/>
    </location>
</feature>